<organism evidence="2 3">
    <name type="scientific">Strigops habroptila</name>
    <name type="common">Kakapo</name>
    <dbReference type="NCBI Taxonomy" id="2489341"/>
    <lineage>
        <taxon>Eukaryota</taxon>
        <taxon>Metazoa</taxon>
        <taxon>Chordata</taxon>
        <taxon>Craniata</taxon>
        <taxon>Vertebrata</taxon>
        <taxon>Euteleostomi</taxon>
        <taxon>Archelosauria</taxon>
        <taxon>Archosauria</taxon>
        <taxon>Dinosauria</taxon>
        <taxon>Saurischia</taxon>
        <taxon>Theropoda</taxon>
        <taxon>Coelurosauria</taxon>
        <taxon>Aves</taxon>
        <taxon>Neognathae</taxon>
        <taxon>Neoaves</taxon>
        <taxon>Telluraves</taxon>
        <taxon>Australaves</taxon>
        <taxon>Psittaciformes</taxon>
        <taxon>Psittacidae</taxon>
        <taxon>Strigops</taxon>
    </lineage>
</organism>
<sequence length="127" mass="14638">DQVKAAISVATHCRALLLPLHQRSSDSARKTGRAKPAENYCYRKERAFCCCSSVNWHSAGSEEHKCQHKWRGKNTQLKAITVQAVLLTFNTKSTLELRLQTLNRILTLKKKKNKKKKKKKKKKKNLH</sequence>
<proteinExistence type="predicted"/>
<reference evidence="2" key="3">
    <citation type="submission" date="2025-09" db="UniProtKB">
        <authorList>
            <consortium name="Ensembl"/>
        </authorList>
    </citation>
    <scope>IDENTIFICATION</scope>
</reference>
<name>A0A672TIL0_STRHB</name>
<reference evidence="2" key="2">
    <citation type="submission" date="2025-08" db="UniProtKB">
        <authorList>
            <consortium name="Ensembl"/>
        </authorList>
    </citation>
    <scope>IDENTIFICATION</scope>
</reference>
<accession>A0A672TIL0</accession>
<reference evidence="2 3" key="1">
    <citation type="submission" date="2019-11" db="EMBL/GenBank/DDBJ databases">
        <title>Strigops habroptila (kakapo) genome, bStrHab1, primary haplotype, v2.</title>
        <authorList>
            <person name="Jarvis E.D."/>
            <person name="Howard J."/>
            <person name="Rhie A."/>
            <person name="Phillippy A."/>
            <person name="Korlach J."/>
            <person name="Digby A."/>
            <person name="Iorns D."/>
            <person name="Eason D."/>
            <person name="Robertson B."/>
            <person name="Raemaekers T."/>
            <person name="Howe K."/>
            <person name="Lewin H."/>
            <person name="Damas J."/>
            <person name="Hastie A."/>
            <person name="Tracey A."/>
            <person name="Chow W."/>
            <person name="Fedrigo O."/>
        </authorList>
    </citation>
    <scope>NUCLEOTIDE SEQUENCE [LARGE SCALE GENOMIC DNA]</scope>
</reference>
<evidence type="ECO:0000313" key="3">
    <source>
        <dbReference type="Proteomes" id="UP000472266"/>
    </source>
</evidence>
<dbReference type="Ensembl" id="ENSSHBT00005001892.1">
    <property type="protein sequence ID" value="ENSSHBP00005001558.1"/>
    <property type="gene ID" value="ENSSHBG00005001420.1"/>
</dbReference>
<protein>
    <submittedName>
        <fullName evidence="2">Uncharacterized protein</fullName>
    </submittedName>
</protein>
<dbReference type="InParanoid" id="A0A672TIL0"/>
<dbReference type="Proteomes" id="UP000472266">
    <property type="component" value="Chromosome 1"/>
</dbReference>
<dbReference type="AlphaFoldDB" id="A0A672TIL0"/>
<evidence type="ECO:0000313" key="2">
    <source>
        <dbReference type="Ensembl" id="ENSSHBP00005001558.1"/>
    </source>
</evidence>
<keyword evidence="3" id="KW-1185">Reference proteome</keyword>
<evidence type="ECO:0000256" key="1">
    <source>
        <dbReference type="SAM" id="MobiDB-lite"/>
    </source>
</evidence>
<feature type="region of interest" description="Disordered" evidence="1">
    <location>
        <begin position="108"/>
        <end position="127"/>
    </location>
</feature>